<sequence length="290" mass="32211">MSEAAALYIGAKKKGRPKTFRQGVDRVVSQMIAVAGDKPIDTFSREEANALRNSLREKGLSTPSIKRAFSVVRALINFVSRELGLDEIRTFSSIYFGEENDDPRAKRSSFGSAELQAIQAACRNLDDEPRWLIGLISDSGMRLAEATGLTKDDVVLDGEFPHVNLRPHPWRPLKTQSSSRIVPLIGLSLWAAQRAVSASSSAFLFPKYCNENECKSNSASAALNKWMSPRVPKGCVVHSFRHSLRDRLRAVECPRDIVDRLGGWTLEGIGETYGKGYPVHVLHKWMEAIV</sequence>
<gene>
    <name evidence="4" type="ORF">CCC_03328</name>
</gene>
<evidence type="ECO:0000313" key="4">
    <source>
        <dbReference type="EMBL" id="KIM00726.1"/>
    </source>
</evidence>
<dbReference type="GO" id="GO:0006310">
    <property type="term" value="P:DNA recombination"/>
    <property type="evidence" value="ECO:0007669"/>
    <property type="project" value="UniProtKB-KW"/>
</dbReference>
<accession>A0A0C2Z1D6</accession>
<dbReference type="GO" id="GO:0015074">
    <property type="term" value="P:DNA integration"/>
    <property type="evidence" value="ECO:0007669"/>
    <property type="project" value="InterPro"/>
</dbReference>
<evidence type="ECO:0000256" key="1">
    <source>
        <dbReference type="ARBA" id="ARBA00023125"/>
    </source>
</evidence>
<evidence type="ECO:0000313" key="5">
    <source>
        <dbReference type="Proteomes" id="UP000031971"/>
    </source>
</evidence>
<reference evidence="4 5" key="1">
    <citation type="submission" date="2015-01" db="EMBL/GenBank/DDBJ databases">
        <title>Genome Sequence of Magnetospirillum magnetotacticum Strain MS-1.</title>
        <authorList>
            <person name="Marinov G.K."/>
            <person name="Smalley M.D."/>
            <person name="DeSalvo G."/>
        </authorList>
    </citation>
    <scope>NUCLEOTIDE SEQUENCE [LARGE SCALE GENOMIC DNA]</scope>
    <source>
        <strain evidence="4 5">MS-1</strain>
    </source>
</reference>
<proteinExistence type="predicted"/>
<dbReference type="InterPro" id="IPR013762">
    <property type="entry name" value="Integrase-like_cat_sf"/>
</dbReference>
<dbReference type="PROSITE" id="PS51898">
    <property type="entry name" value="TYR_RECOMBINASE"/>
    <property type="match status" value="1"/>
</dbReference>
<dbReference type="STRING" id="272627.CCC_03328"/>
<dbReference type="Proteomes" id="UP000031971">
    <property type="component" value="Unassembled WGS sequence"/>
</dbReference>
<dbReference type="AlphaFoldDB" id="A0A0C2Z1D6"/>
<dbReference type="GO" id="GO:0003677">
    <property type="term" value="F:DNA binding"/>
    <property type="evidence" value="ECO:0007669"/>
    <property type="project" value="UniProtKB-KW"/>
</dbReference>
<evidence type="ECO:0000256" key="2">
    <source>
        <dbReference type="ARBA" id="ARBA00023172"/>
    </source>
</evidence>
<dbReference type="EMBL" id="JXSL01000009">
    <property type="protein sequence ID" value="KIM00726.1"/>
    <property type="molecule type" value="Genomic_DNA"/>
</dbReference>
<dbReference type="InterPro" id="IPR011010">
    <property type="entry name" value="DNA_brk_join_enz"/>
</dbReference>
<feature type="domain" description="Tyr recombinase" evidence="3">
    <location>
        <begin position="105"/>
        <end position="286"/>
    </location>
</feature>
<name>A0A0C2Z1D6_PARME</name>
<comment type="caution">
    <text evidence="4">The sequence shown here is derived from an EMBL/GenBank/DDBJ whole genome shotgun (WGS) entry which is preliminary data.</text>
</comment>
<dbReference type="SUPFAM" id="SSF56349">
    <property type="entry name" value="DNA breaking-rejoining enzymes"/>
    <property type="match status" value="1"/>
</dbReference>
<keyword evidence="1" id="KW-0238">DNA-binding</keyword>
<keyword evidence="5" id="KW-1185">Reference proteome</keyword>
<keyword evidence="2" id="KW-0233">DNA recombination</keyword>
<organism evidence="4 5">
    <name type="scientific">Paramagnetospirillum magnetotacticum MS-1</name>
    <dbReference type="NCBI Taxonomy" id="272627"/>
    <lineage>
        <taxon>Bacteria</taxon>
        <taxon>Pseudomonadati</taxon>
        <taxon>Pseudomonadota</taxon>
        <taxon>Alphaproteobacteria</taxon>
        <taxon>Rhodospirillales</taxon>
        <taxon>Magnetospirillaceae</taxon>
        <taxon>Paramagnetospirillum</taxon>
    </lineage>
</organism>
<evidence type="ECO:0000259" key="3">
    <source>
        <dbReference type="PROSITE" id="PS51898"/>
    </source>
</evidence>
<dbReference type="InterPro" id="IPR002104">
    <property type="entry name" value="Integrase_catalytic"/>
</dbReference>
<dbReference type="InterPro" id="IPR010998">
    <property type="entry name" value="Integrase_recombinase_N"/>
</dbReference>
<dbReference type="Gene3D" id="1.10.443.10">
    <property type="entry name" value="Intergrase catalytic core"/>
    <property type="match status" value="1"/>
</dbReference>
<protein>
    <submittedName>
        <fullName evidence="4">Phage integrase</fullName>
    </submittedName>
</protein>
<dbReference type="Gene3D" id="1.10.150.130">
    <property type="match status" value="1"/>
</dbReference>
<dbReference type="Pfam" id="PF00589">
    <property type="entry name" value="Phage_integrase"/>
    <property type="match status" value="1"/>
</dbReference>